<evidence type="ECO:0000313" key="2">
    <source>
        <dbReference type="Proteomes" id="UP000276407"/>
    </source>
</evidence>
<evidence type="ECO:0000313" key="1">
    <source>
        <dbReference type="EMBL" id="AYV57997.1"/>
    </source>
</evidence>
<accession>A0A5F1XMM8</accession>
<reference evidence="1 2" key="1">
    <citation type="submission" date="2018-11" db="EMBL/GenBank/DDBJ databases">
        <title>Complete genome sequence of Leptospira kmetyi isolate LS 001/16 from soil sample associated with a leptospirosis patient in Kelantan.</title>
        <authorList>
            <person name="Muhammad Yusoff F."/>
            <person name="Muhammad Yusoff S."/>
            <person name="Ahmad M.N."/>
            <person name="Yusof N.Y."/>
            <person name="Aziah I."/>
        </authorList>
    </citation>
    <scope>NUCLEOTIDE SEQUENCE [LARGE SCALE GENOMIC DNA]</scope>
    <source>
        <strain evidence="1 2">LS 001/16</strain>
    </source>
</reference>
<name>A0A5F1XMM8_9LEPT</name>
<dbReference type="AlphaFoldDB" id="A0A5F1XMM8"/>
<dbReference type="EMBL" id="CP033615">
    <property type="protein sequence ID" value="AYV57997.1"/>
    <property type="molecule type" value="Genomic_DNA"/>
</dbReference>
<dbReference type="KEGG" id="lkm:EFP84_20485"/>
<organism evidence="1 2">
    <name type="scientific">Leptospira kmetyi</name>
    <dbReference type="NCBI Taxonomy" id="408139"/>
    <lineage>
        <taxon>Bacteria</taxon>
        <taxon>Pseudomonadati</taxon>
        <taxon>Spirochaetota</taxon>
        <taxon>Spirochaetia</taxon>
        <taxon>Leptospirales</taxon>
        <taxon>Leptospiraceae</taxon>
        <taxon>Leptospira</taxon>
    </lineage>
</organism>
<protein>
    <submittedName>
        <fullName evidence="1">Uncharacterized protein</fullName>
    </submittedName>
</protein>
<gene>
    <name evidence="1" type="ORF">EFP84_20485</name>
</gene>
<dbReference type="Proteomes" id="UP000276407">
    <property type="component" value="Chromosome 2"/>
</dbReference>
<proteinExistence type="predicted"/>
<sequence length="218" mass="24117">MSLEMRMFKNFLSYILILFLLLRCSPGKSDQPLTESYTKLLFLTTADLPCNPVPYSTSSWNFTDASEDVKAGFLNVPGPGVGHLDLLSGNVQDNATNVTFSLNLSSIPETLGVNLSVDLTEPEYEWTYSFFGGNSYKIGIVHYSQGSAQRIQFRNLDVMIWRNLSYIGGCGNLDVQGNTVRWVCEKNTIPQLAELSQTATVTVGASAKNNGIRYSDCR</sequence>